<dbReference type="PANTHER" id="PTHR34219">
    <property type="entry name" value="IRON-REGULATED INNER MEMBRANE PROTEIN-RELATED"/>
    <property type="match status" value="1"/>
</dbReference>
<gene>
    <name evidence="2" type="ORF">AKJ09_10844</name>
</gene>
<dbReference type="PANTHER" id="PTHR34219:SF3">
    <property type="entry name" value="BLL7967 PROTEIN"/>
    <property type="match status" value="1"/>
</dbReference>
<dbReference type="KEGG" id="llu:AKJ09_10844"/>
<keyword evidence="1" id="KW-0472">Membrane</keyword>
<dbReference type="STRING" id="1391654.AKJ09_10844"/>
<dbReference type="EMBL" id="CP012333">
    <property type="protein sequence ID" value="AKV04181.1"/>
    <property type="molecule type" value="Genomic_DNA"/>
</dbReference>
<name>A0A0K1QEJ0_9BACT</name>
<dbReference type="RefSeq" id="WP_146654831.1">
    <property type="nucleotide sequence ID" value="NZ_CP012333.1"/>
</dbReference>
<accession>A0A0K1QEJ0</accession>
<sequence>MKASSIKTWHWIHKWTSLVCTIFALLLCITGLPLIFTHEIDRALGNTVSPPVLPEAESKNRASVDEMVADARKRHPGHFVQFVSLDDDEENLWYVRLGQTVDAREASAVLAYDGRTGKLLTEYPLDQGVMNVFIRLHIDMFAGLPGMLFLGAMGLVLVASIVSGVVLYGPYMQKLAFGAIRRRRAARILWLDIHNLLGIVTLGWFTVVSLTGVVNTLSTPIFGQWQATHLAEMIEPYRHAPPVPAGSEAAQRALDSALEKVPNTELGFMAFPGNSFAGPHHFVAFLRGNTPWTSKLLKPVLLDAENGTVLDTRELPAYVSALLVSQPLHFGDYGGMPLKIVWVIFDLASIVVLGSGVYLWLRKRNVSADAWRQSLASAAGGAKEAA</sequence>
<evidence type="ECO:0000313" key="2">
    <source>
        <dbReference type="EMBL" id="AKV04181.1"/>
    </source>
</evidence>
<dbReference type="Proteomes" id="UP000064967">
    <property type="component" value="Chromosome"/>
</dbReference>
<reference evidence="2 3" key="1">
    <citation type="submission" date="2015-08" db="EMBL/GenBank/DDBJ databases">
        <authorList>
            <person name="Babu N.S."/>
            <person name="Beckwith C.J."/>
            <person name="Beseler K.G."/>
            <person name="Brison A."/>
            <person name="Carone J.V."/>
            <person name="Caskin T.P."/>
            <person name="Diamond M."/>
            <person name="Durham M.E."/>
            <person name="Foxe J.M."/>
            <person name="Go M."/>
            <person name="Henderson B.A."/>
            <person name="Jones I.B."/>
            <person name="McGettigan J.A."/>
            <person name="Micheletti S.J."/>
            <person name="Nasrallah M.E."/>
            <person name="Ortiz D."/>
            <person name="Piller C.R."/>
            <person name="Privatt S.R."/>
            <person name="Schneider S.L."/>
            <person name="Sharp S."/>
            <person name="Smith T.C."/>
            <person name="Stanton J.D."/>
            <person name="Ullery H.E."/>
            <person name="Wilson R.J."/>
            <person name="Serrano M.G."/>
            <person name="Buck G."/>
            <person name="Lee V."/>
            <person name="Wang Y."/>
            <person name="Carvalho R."/>
            <person name="Voegtly L."/>
            <person name="Shi R."/>
            <person name="Duckworth R."/>
            <person name="Johnson A."/>
            <person name="Loviza R."/>
            <person name="Walstead R."/>
            <person name="Shah Z."/>
            <person name="Kiflezghi M."/>
            <person name="Wade K."/>
            <person name="Ball S.L."/>
            <person name="Bradley K.W."/>
            <person name="Asai D.J."/>
            <person name="Bowman C.A."/>
            <person name="Russell D.A."/>
            <person name="Pope W.H."/>
            <person name="Jacobs-Sera D."/>
            <person name="Hendrix R.W."/>
            <person name="Hatfull G.F."/>
        </authorList>
    </citation>
    <scope>NUCLEOTIDE SEQUENCE [LARGE SCALE GENOMIC DNA]</scope>
    <source>
        <strain evidence="2 3">DSM 27648</strain>
    </source>
</reference>
<dbReference type="OrthoDB" id="9776609at2"/>
<dbReference type="InterPro" id="IPR005625">
    <property type="entry name" value="PepSY-ass_TM"/>
</dbReference>
<feature type="transmembrane region" description="Helical" evidence="1">
    <location>
        <begin position="340"/>
        <end position="361"/>
    </location>
</feature>
<evidence type="ECO:0000313" key="3">
    <source>
        <dbReference type="Proteomes" id="UP000064967"/>
    </source>
</evidence>
<dbReference type="PATRIC" id="fig|1391654.3.peg.10985"/>
<evidence type="ECO:0000256" key="1">
    <source>
        <dbReference type="SAM" id="Phobius"/>
    </source>
</evidence>
<protein>
    <submittedName>
        <fullName evidence="2">Putative iron-regulated membrane protein</fullName>
    </submittedName>
</protein>
<keyword evidence="3" id="KW-1185">Reference proteome</keyword>
<organism evidence="2 3">
    <name type="scientific">Labilithrix luteola</name>
    <dbReference type="NCBI Taxonomy" id="1391654"/>
    <lineage>
        <taxon>Bacteria</taxon>
        <taxon>Pseudomonadati</taxon>
        <taxon>Myxococcota</taxon>
        <taxon>Polyangia</taxon>
        <taxon>Polyangiales</taxon>
        <taxon>Labilitrichaceae</taxon>
        <taxon>Labilithrix</taxon>
    </lineage>
</organism>
<proteinExistence type="predicted"/>
<feature type="transmembrane region" description="Helical" evidence="1">
    <location>
        <begin position="147"/>
        <end position="168"/>
    </location>
</feature>
<feature type="transmembrane region" description="Helical" evidence="1">
    <location>
        <begin position="12"/>
        <end position="36"/>
    </location>
</feature>
<keyword evidence="1" id="KW-0812">Transmembrane</keyword>
<keyword evidence="1" id="KW-1133">Transmembrane helix</keyword>
<dbReference type="AlphaFoldDB" id="A0A0K1QEJ0"/>
<feature type="transmembrane region" description="Helical" evidence="1">
    <location>
        <begin position="189"/>
        <end position="210"/>
    </location>
</feature>
<dbReference type="Pfam" id="PF03929">
    <property type="entry name" value="PepSY_TM"/>
    <property type="match status" value="1"/>
</dbReference>